<proteinExistence type="predicted"/>
<comment type="caution">
    <text evidence="1">The sequence shown here is derived from an EMBL/GenBank/DDBJ whole genome shotgun (WGS) entry which is preliminary data.</text>
</comment>
<dbReference type="EMBL" id="JADKFW010000004">
    <property type="protein sequence ID" value="MBK9716236.1"/>
    <property type="molecule type" value="Genomic_DNA"/>
</dbReference>
<evidence type="ECO:0000313" key="1">
    <source>
        <dbReference type="EMBL" id="MBK9716236.1"/>
    </source>
</evidence>
<sequence>MNQELFPFLTLQQLDHTDQGEQVYIDMIQGRVEELLSQDPNLLFSYLYRLDIDESILQHILKTSGPDFIAYNLAHEIWRRQKTRLQHKASISINKIKEPGWENW</sequence>
<dbReference type="AlphaFoldDB" id="A0A9D7S6E9"/>
<name>A0A9D7S6E9_9BACT</name>
<dbReference type="Proteomes" id="UP000808349">
    <property type="component" value="Unassembled WGS sequence"/>
</dbReference>
<reference evidence="1 2" key="1">
    <citation type="submission" date="2020-10" db="EMBL/GenBank/DDBJ databases">
        <title>Connecting structure to function with the recovery of over 1000 high-quality activated sludge metagenome-assembled genomes encoding full-length rRNA genes using long-read sequencing.</title>
        <authorList>
            <person name="Singleton C.M."/>
            <person name="Petriglieri F."/>
            <person name="Kristensen J.M."/>
            <person name="Kirkegaard R.H."/>
            <person name="Michaelsen T.Y."/>
            <person name="Andersen M.H."/>
            <person name="Karst S.M."/>
            <person name="Dueholm M.S."/>
            <person name="Nielsen P.H."/>
            <person name="Albertsen M."/>
        </authorList>
    </citation>
    <scope>NUCLEOTIDE SEQUENCE [LARGE SCALE GENOMIC DNA]</scope>
    <source>
        <strain evidence="1">Ribe_18-Q3-R11-54_BAT3C.373</strain>
    </source>
</reference>
<gene>
    <name evidence="1" type="ORF">IPO85_01690</name>
</gene>
<organism evidence="1 2">
    <name type="scientific">Candidatus Defluviibacterium haderslevense</name>
    <dbReference type="NCBI Taxonomy" id="2981993"/>
    <lineage>
        <taxon>Bacteria</taxon>
        <taxon>Pseudomonadati</taxon>
        <taxon>Bacteroidota</taxon>
        <taxon>Saprospiria</taxon>
        <taxon>Saprospirales</taxon>
        <taxon>Saprospiraceae</taxon>
        <taxon>Candidatus Defluviibacterium</taxon>
    </lineage>
</organism>
<evidence type="ECO:0000313" key="2">
    <source>
        <dbReference type="Proteomes" id="UP000808349"/>
    </source>
</evidence>
<protein>
    <submittedName>
        <fullName evidence="1">Uncharacterized protein</fullName>
    </submittedName>
</protein>
<accession>A0A9D7S6E9</accession>